<dbReference type="Proteomes" id="UP000092460">
    <property type="component" value="Unassembled WGS sequence"/>
</dbReference>
<sequence>MIQCFVYSLGLAALTVAAETLMKSNDHHGHQGGSDGSHH</sequence>
<dbReference type="EnsemblMetazoa" id="GPPI033248-RA">
    <property type="protein sequence ID" value="GPPI033248-PA"/>
    <property type="gene ID" value="GPPI033248"/>
</dbReference>
<evidence type="ECO:0000313" key="2">
    <source>
        <dbReference type="EnsemblMetazoa" id="GPPI033248-PA"/>
    </source>
</evidence>
<reference evidence="2" key="2">
    <citation type="submission" date="2020-05" db="UniProtKB">
        <authorList>
            <consortium name="EnsemblMetazoa"/>
        </authorList>
    </citation>
    <scope>IDENTIFICATION</scope>
    <source>
        <strain evidence="2">IAEA</strain>
    </source>
</reference>
<name>A0A1B0BKR5_9MUSC</name>
<accession>A0A1B0BKR5</accession>
<protein>
    <submittedName>
        <fullName evidence="2">Uncharacterized protein</fullName>
    </submittedName>
</protein>
<reference evidence="3" key="1">
    <citation type="submission" date="2015-01" db="EMBL/GenBank/DDBJ databases">
        <authorList>
            <person name="Aksoy S."/>
            <person name="Warren W."/>
            <person name="Wilson R.K."/>
        </authorList>
    </citation>
    <scope>NUCLEOTIDE SEQUENCE [LARGE SCALE GENOMIC DNA]</scope>
    <source>
        <strain evidence="3">IAEA</strain>
    </source>
</reference>
<feature type="chain" id="PRO_5008404959" evidence="1">
    <location>
        <begin position="18"/>
        <end position="39"/>
    </location>
</feature>
<feature type="signal peptide" evidence="1">
    <location>
        <begin position="1"/>
        <end position="17"/>
    </location>
</feature>
<proteinExistence type="predicted"/>
<keyword evidence="1" id="KW-0732">Signal</keyword>
<dbReference type="VEuPathDB" id="VectorBase:GPPI033248"/>
<evidence type="ECO:0000256" key="1">
    <source>
        <dbReference type="SAM" id="SignalP"/>
    </source>
</evidence>
<evidence type="ECO:0000313" key="3">
    <source>
        <dbReference type="Proteomes" id="UP000092460"/>
    </source>
</evidence>
<keyword evidence="3" id="KW-1185">Reference proteome</keyword>
<organism evidence="2 3">
    <name type="scientific">Glossina palpalis gambiensis</name>
    <dbReference type="NCBI Taxonomy" id="67801"/>
    <lineage>
        <taxon>Eukaryota</taxon>
        <taxon>Metazoa</taxon>
        <taxon>Ecdysozoa</taxon>
        <taxon>Arthropoda</taxon>
        <taxon>Hexapoda</taxon>
        <taxon>Insecta</taxon>
        <taxon>Pterygota</taxon>
        <taxon>Neoptera</taxon>
        <taxon>Endopterygota</taxon>
        <taxon>Diptera</taxon>
        <taxon>Brachycera</taxon>
        <taxon>Muscomorpha</taxon>
        <taxon>Hippoboscoidea</taxon>
        <taxon>Glossinidae</taxon>
        <taxon>Glossina</taxon>
    </lineage>
</organism>
<dbReference type="AlphaFoldDB" id="A0A1B0BKR5"/>
<dbReference type="EMBL" id="JXJN01015995">
    <property type="status" value="NOT_ANNOTATED_CDS"/>
    <property type="molecule type" value="Genomic_DNA"/>
</dbReference>